<dbReference type="SUPFAM" id="SSF48264">
    <property type="entry name" value="Cytochrome P450"/>
    <property type="match status" value="1"/>
</dbReference>
<dbReference type="InParanoid" id="A0A6L2PJJ2"/>
<gene>
    <name evidence="3" type="ORF">Cfor_04165</name>
</gene>
<dbReference type="Proteomes" id="UP000502823">
    <property type="component" value="Unassembled WGS sequence"/>
</dbReference>
<dbReference type="GO" id="GO:0020037">
    <property type="term" value="F:heme binding"/>
    <property type="evidence" value="ECO:0007669"/>
    <property type="project" value="InterPro"/>
</dbReference>
<dbReference type="Gene3D" id="1.10.630.10">
    <property type="entry name" value="Cytochrome P450"/>
    <property type="match status" value="1"/>
</dbReference>
<keyword evidence="4" id="KW-1185">Reference proteome</keyword>
<feature type="non-terminal residue" evidence="3">
    <location>
        <position position="70"/>
    </location>
</feature>
<dbReference type="InterPro" id="IPR001128">
    <property type="entry name" value="Cyt_P450"/>
</dbReference>
<dbReference type="GO" id="GO:0016705">
    <property type="term" value="F:oxidoreductase activity, acting on paired donors, with incorporation or reduction of molecular oxygen"/>
    <property type="evidence" value="ECO:0007669"/>
    <property type="project" value="InterPro"/>
</dbReference>
<evidence type="ECO:0008006" key="5">
    <source>
        <dbReference type="Google" id="ProtNLM"/>
    </source>
</evidence>
<dbReference type="GO" id="GO:0005506">
    <property type="term" value="F:iron ion binding"/>
    <property type="evidence" value="ECO:0007669"/>
    <property type="project" value="InterPro"/>
</dbReference>
<proteinExistence type="inferred from homology"/>
<evidence type="ECO:0000313" key="4">
    <source>
        <dbReference type="Proteomes" id="UP000502823"/>
    </source>
</evidence>
<keyword evidence="2" id="KW-0503">Monooxygenase</keyword>
<comment type="similarity">
    <text evidence="1">Belongs to the cytochrome P450 family.</text>
</comment>
<dbReference type="InterPro" id="IPR036396">
    <property type="entry name" value="Cyt_P450_sf"/>
</dbReference>
<protein>
    <recommendedName>
        <fullName evidence="5">Cytochrome P450</fullName>
    </recommendedName>
</protein>
<organism evidence="3 4">
    <name type="scientific">Coptotermes formosanus</name>
    <name type="common">Formosan subterranean termite</name>
    <dbReference type="NCBI Taxonomy" id="36987"/>
    <lineage>
        <taxon>Eukaryota</taxon>
        <taxon>Metazoa</taxon>
        <taxon>Ecdysozoa</taxon>
        <taxon>Arthropoda</taxon>
        <taxon>Hexapoda</taxon>
        <taxon>Insecta</taxon>
        <taxon>Pterygota</taxon>
        <taxon>Neoptera</taxon>
        <taxon>Polyneoptera</taxon>
        <taxon>Dictyoptera</taxon>
        <taxon>Blattodea</taxon>
        <taxon>Blattoidea</taxon>
        <taxon>Termitoidae</taxon>
        <taxon>Rhinotermitidae</taxon>
        <taxon>Coptotermes</taxon>
    </lineage>
</organism>
<dbReference type="AlphaFoldDB" id="A0A6L2PJJ2"/>
<dbReference type="Pfam" id="PF00067">
    <property type="entry name" value="p450"/>
    <property type="match status" value="1"/>
</dbReference>
<sequence length="70" mass="7849">ECVELARTYSPVLRLWFGPVLIVGLTDPDDVEKVVKHAKVGSRGYLARKMLGPFLRNGLLSTDGDKWRAH</sequence>
<name>A0A6L2PJJ2_COPFO</name>
<dbReference type="EMBL" id="BLKM01000383">
    <property type="protein sequence ID" value="GFG32713.1"/>
    <property type="molecule type" value="Genomic_DNA"/>
</dbReference>
<evidence type="ECO:0000313" key="3">
    <source>
        <dbReference type="EMBL" id="GFG32713.1"/>
    </source>
</evidence>
<evidence type="ECO:0000256" key="1">
    <source>
        <dbReference type="ARBA" id="ARBA00010617"/>
    </source>
</evidence>
<comment type="caution">
    <text evidence="3">The sequence shown here is derived from an EMBL/GenBank/DDBJ whole genome shotgun (WGS) entry which is preliminary data.</text>
</comment>
<keyword evidence="2" id="KW-0560">Oxidoreductase</keyword>
<dbReference type="OrthoDB" id="1470350at2759"/>
<evidence type="ECO:0000256" key="2">
    <source>
        <dbReference type="ARBA" id="ARBA00023033"/>
    </source>
</evidence>
<reference evidence="4" key="1">
    <citation type="submission" date="2020-01" db="EMBL/GenBank/DDBJ databases">
        <title>Draft genome sequence of the Termite Coptotermes fromosanus.</title>
        <authorList>
            <person name="Itakura S."/>
            <person name="Yosikawa Y."/>
            <person name="Umezawa K."/>
        </authorList>
    </citation>
    <scope>NUCLEOTIDE SEQUENCE [LARGE SCALE GENOMIC DNA]</scope>
</reference>
<feature type="non-terminal residue" evidence="3">
    <location>
        <position position="1"/>
    </location>
</feature>
<accession>A0A6L2PJJ2</accession>
<dbReference type="GO" id="GO:0004497">
    <property type="term" value="F:monooxygenase activity"/>
    <property type="evidence" value="ECO:0007669"/>
    <property type="project" value="UniProtKB-KW"/>
</dbReference>